<sequence>MSSIQPLSRERHAGLRWRRYNGYGFTATTAIAPLAAAEVGKAALALPLAFVEREGGWTLAAVLGLLPGQNLYVASSGNWVVGYVPSVFRAYPFRIGWNEAVQPMLCIDEASGLVVESNEGETFFEDGGELSGSVQQVWAFLQETAKSEVVLAHACGQLHAAGVIEPWPITIQGETGSRQIAGLSRINETALNTLDDAAFGQLRRTGVVGVAYAQLLSMGNLSTLGELAQARAQGEAAERAKAAVKPMVTLPEDNTIDWDWSKIGR</sequence>
<dbReference type="AlphaFoldDB" id="A0A6N6MCR5"/>
<dbReference type="Proteomes" id="UP000441523">
    <property type="component" value="Unassembled WGS sequence"/>
</dbReference>
<comment type="caution">
    <text evidence="1">The sequence shown here is derived from an EMBL/GenBank/DDBJ whole genome shotgun (WGS) entry which is preliminary data.</text>
</comment>
<dbReference type="InterPro" id="IPR010836">
    <property type="entry name" value="SapC"/>
</dbReference>
<organism evidence="1 2">
    <name type="scientific">Methylobacterium planeticum</name>
    <dbReference type="NCBI Taxonomy" id="2615211"/>
    <lineage>
        <taxon>Bacteria</taxon>
        <taxon>Pseudomonadati</taxon>
        <taxon>Pseudomonadota</taxon>
        <taxon>Alphaproteobacteria</taxon>
        <taxon>Hyphomicrobiales</taxon>
        <taxon>Methylobacteriaceae</taxon>
        <taxon>Methylobacterium</taxon>
    </lineage>
</organism>
<reference evidence="1 2" key="1">
    <citation type="submission" date="2019-09" db="EMBL/GenBank/DDBJ databases">
        <title>YIM 132548 draft genome.</title>
        <authorList>
            <person name="Jiang L."/>
        </authorList>
    </citation>
    <scope>NUCLEOTIDE SEQUENCE [LARGE SCALE GENOMIC DNA]</scope>
    <source>
        <strain evidence="1 2">YIM 132548</strain>
    </source>
</reference>
<name>A0A6N6MCR5_9HYPH</name>
<accession>A0A6N6MCR5</accession>
<dbReference type="RefSeq" id="WP_150967206.1">
    <property type="nucleotide sequence ID" value="NZ_VZZJ01000060.1"/>
</dbReference>
<evidence type="ECO:0000313" key="1">
    <source>
        <dbReference type="EMBL" id="KAB1068007.1"/>
    </source>
</evidence>
<proteinExistence type="predicted"/>
<keyword evidence="2" id="KW-1185">Reference proteome</keyword>
<gene>
    <name evidence="1" type="ORF">F6X51_27305</name>
</gene>
<dbReference type="EMBL" id="VZZJ01000060">
    <property type="protein sequence ID" value="KAB1068007.1"/>
    <property type="molecule type" value="Genomic_DNA"/>
</dbReference>
<evidence type="ECO:0000313" key="2">
    <source>
        <dbReference type="Proteomes" id="UP000441523"/>
    </source>
</evidence>
<dbReference type="Pfam" id="PF07277">
    <property type="entry name" value="SapC"/>
    <property type="match status" value="1"/>
</dbReference>
<protein>
    <submittedName>
        <fullName evidence="1">SapC family protein</fullName>
    </submittedName>
</protein>